<evidence type="ECO:0000259" key="19">
    <source>
        <dbReference type="Pfam" id="PF24626"/>
    </source>
</evidence>
<evidence type="ECO:0000256" key="5">
    <source>
        <dbReference type="ARBA" id="ARBA00022723"/>
    </source>
</evidence>
<feature type="region of interest" description="Disordered" evidence="15">
    <location>
        <begin position="624"/>
        <end position="653"/>
    </location>
</feature>
<evidence type="ECO:0000256" key="4">
    <source>
        <dbReference type="ARBA" id="ARBA00022722"/>
    </source>
</evidence>
<keyword evidence="1" id="KW-0645">Protease</keyword>
<dbReference type="GO" id="GO:0004519">
    <property type="term" value="F:endonuclease activity"/>
    <property type="evidence" value="ECO:0007669"/>
    <property type="project" value="UniProtKB-KW"/>
</dbReference>
<dbReference type="GO" id="GO:0003887">
    <property type="term" value="F:DNA-directed DNA polymerase activity"/>
    <property type="evidence" value="ECO:0007669"/>
    <property type="project" value="UniProtKB-KW"/>
</dbReference>
<evidence type="ECO:0008006" key="22">
    <source>
        <dbReference type="Google" id="ProtNLM"/>
    </source>
</evidence>
<dbReference type="InterPro" id="IPR043502">
    <property type="entry name" value="DNA/RNA_pol_sf"/>
</dbReference>
<keyword evidence="5" id="KW-0479">Metal-binding</keyword>
<sequence length="653" mass="74158">MPDFTKCFIIEADASGFGLGAVLLQEGHPIAYFSKVLGPRGRLKSIYEKELMAIVLAVLKWKHYLLGRHFVIRTDQQSLKYLMEQREVGPEYQRWVSKLMAYNFTILYKSGATNRVADALSREFWTEVELGALLVSGGSSWVEYASDIRKHEFISQLTSDIQQGRAVPTGYHLEHGDLKYKGRLVLPPKSALIATILHDYHDSPLGGHSGDFKTYKRIASDWFWPGMRKEIAQYVRQCSICQQAKSSTLSPGGLLQPLSIPTLVWDAISMDFVEGLPTSHGWNTVLVVVDRLTKYSHFIPLKHPYTAASVAEVFVREVVKHHGFPTTIVSDRDRVFVSLFWAELFKLQGTLLHKSTAYHPQSDGQTEVVNKSLETYLRCFIQDHPKSWSKWLAWAEFWYNTSTHSSTGFSPFQALYGRPPPQIMRYHVGDTAVASLEDRMLERDGILDELKANLVRAQHRMKVQEDLSRREVVFTVGEMVYLKLHPYRQRSVVRRSFEKLAAKYYGPFPVLQRVGAVAYKLQLPPESRIHPVFHVSLLKKSVGPVAVSSTLPQMGNESFPSDTVPEQLLGVREGPAELSGAVEVLIKWQGQPKEEATWESYDHITAFFPSFHLEDKVSVWARGNAKDQPKSYDGVVYRRRPKTAAQTTTDQSP</sequence>
<evidence type="ECO:0000256" key="15">
    <source>
        <dbReference type="SAM" id="MobiDB-lite"/>
    </source>
</evidence>
<keyword evidence="11" id="KW-0695">RNA-directed DNA polymerase</keyword>
<keyword evidence="12" id="KW-0239">DNA-directed DNA polymerase</keyword>
<dbReference type="InterPro" id="IPR036397">
    <property type="entry name" value="RNaseH_sf"/>
</dbReference>
<evidence type="ECO:0000256" key="3">
    <source>
        <dbReference type="ARBA" id="ARBA00022695"/>
    </source>
</evidence>
<dbReference type="Gene3D" id="3.30.420.10">
    <property type="entry name" value="Ribonuclease H-like superfamily/Ribonuclease H"/>
    <property type="match status" value="1"/>
</dbReference>
<gene>
    <name evidence="20" type="ORF">DCAR_0520152</name>
</gene>
<proteinExistence type="predicted"/>
<dbReference type="SUPFAM" id="SSF54160">
    <property type="entry name" value="Chromo domain-like"/>
    <property type="match status" value="1"/>
</dbReference>
<organism evidence="20 21">
    <name type="scientific">Daucus carota subsp. sativus</name>
    <name type="common">Carrot</name>
    <dbReference type="NCBI Taxonomy" id="79200"/>
    <lineage>
        <taxon>Eukaryota</taxon>
        <taxon>Viridiplantae</taxon>
        <taxon>Streptophyta</taxon>
        <taxon>Embryophyta</taxon>
        <taxon>Tracheophyta</taxon>
        <taxon>Spermatophyta</taxon>
        <taxon>Magnoliopsida</taxon>
        <taxon>eudicotyledons</taxon>
        <taxon>Gunneridae</taxon>
        <taxon>Pentapetalae</taxon>
        <taxon>asterids</taxon>
        <taxon>campanulids</taxon>
        <taxon>Apiales</taxon>
        <taxon>Apiaceae</taxon>
        <taxon>Apioideae</taxon>
        <taxon>Scandiceae</taxon>
        <taxon>Daucinae</taxon>
        <taxon>Daucus</taxon>
        <taxon>Daucus sect. Daucus</taxon>
    </lineage>
</organism>
<keyword evidence="9" id="KW-0460">Magnesium</keyword>
<keyword evidence="10" id="KW-0229">DNA integration</keyword>
<dbReference type="GO" id="GO:0003677">
    <property type="term" value="F:DNA binding"/>
    <property type="evidence" value="ECO:0007669"/>
    <property type="project" value="UniProtKB-KW"/>
</dbReference>
<dbReference type="InterPro" id="IPR012337">
    <property type="entry name" value="RNaseH-like_sf"/>
</dbReference>
<evidence type="ECO:0000256" key="14">
    <source>
        <dbReference type="ARBA" id="ARBA00023172"/>
    </source>
</evidence>
<dbReference type="GO" id="GO:0046872">
    <property type="term" value="F:metal ion binding"/>
    <property type="evidence" value="ECO:0007669"/>
    <property type="project" value="UniProtKB-KW"/>
</dbReference>
<feature type="domain" description="Reverse transcriptase RNase H-like" evidence="17">
    <location>
        <begin position="3"/>
        <end position="102"/>
    </location>
</feature>
<dbReference type="CDD" id="cd09274">
    <property type="entry name" value="RNase_HI_RT_Ty3"/>
    <property type="match status" value="1"/>
</dbReference>
<dbReference type="Gene3D" id="1.10.340.70">
    <property type="match status" value="1"/>
</dbReference>
<dbReference type="PANTHER" id="PTHR37984:SF5">
    <property type="entry name" value="PROTEIN NYNRIN-LIKE"/>
    <property type="match status" value="1"/>
</dbReference>
<dbReference type="InterPro" id="IPR041373">
    <property type="entry name" value="RT_RNaseH"/>
</dbReference>
<keyword evidence="4" id="KW-0540">Nuclease</keyword>
<dbReference type="InterPro" id="IPR016197">
    <property type="entry name" value="Chromo-like_dom_sf"/>
</dbReference>
<dbReference type="FunFam" id="3.30.420.10:FF:000032">
    <property type="entry name" value="Retrovirus-related Pol polyprotein from transposon 297-like Protein"/>
    <property type="match status" value="1"/>
</dbReference>
<dbReference type="Pfam" id="PF00385">
    <property type="entry name" value="Chromo"/>
    <property type="match status" value="1"/>
</dbReference>
<reference evidence="20" key="2">
    <citation type="submission" date="2022-03" db="EMBL/GenBank/DDBJ databases">
        <title>Draft title - Genomic analysis of global carrot germplasm unveils the trajectory of domestication and the origin of high carotenoid orange carrot.</title>
        <authorList>
            <person name="Iorizzo M."/>
            <person name="Ellison S."/>
            <person name="Senalik D."/>
            <person name="Macko-Podgorni A."/>
            <person name="Grzebelus D."/>
            <person name="Bostan H."/>
            <person name="Rolling W."/>
            <person name="Curaba J."/>
            <person name="Simon P."/>
        </authorList>
    </citation>
    <scope>NUCLEOTIDE SEQUENCE</scope>
    <source>
        <tissue evidence="20">Leaf</tissue>
    </source>
</reference>
<dbReference type="GO" id="GO:0015074">
    <property type="term" value="P:DNA integration"/>
    <property type="evidence" value="ECO:0007669"/>
    <property type="project" value="UniProtKB-KW"/>
</dbReference>
<dbReference type="SUPFAM" id="SSF56672">
    <property type="entry name" value="DNA/RNA polymerases"/>
    <property type="match status" value="1"/>
</dbReference>
<keyword evidence="21" id="KW-1185">Reference proteome</keyword>
<dbReference type="InterPro" id="IPR050951">
    <property type="entry name" value="Retrovirus_Pol_polyprotein"/>
</dbReference>
<evidence type="ECO:0000259" key="18">
    <source>
        <dbReference type="Pfam" id="PF17921"/>
    </source>
</evidence>
<keyword evidence="3" id="KW-0548">Nucleotidyltransferase</keyword>
<feature type="domain" description="Tf2-1-like SH3-like" evidence="19">
    <location>
        <begin position="477"/>
        <end position="541"/>
    </location>
</feature>
<dbReference type="Gene3D" id="3.10.20.370">
    <property type="match status" value="1"/>
</dbReference>
<keyword evidence="13" id="KW-0238">DNA-binding</keyword>
<keyword evidence="8" id="KW-0378">Hydrolase</keyword>
<dbReference type="Pfam" id="PF17917">
    <property type="entry name" value="RT_RNaseH"/>
    <property type="match status" value="1"/>
</dbReference>
<evidence type="ECO:0000256" key="2">
    <source>
        <dbReference type="ARBA" id="ARBA00022679"/>
    </source>
</evidence>
<evidence type="ECO:0000256" key="13">
    <source>
        <dbReference type="ARBA" id="ARBA00023125"/>
    </source>
</evidence>
<dbReference type="InterPro" id="IPR023780">
    <property type="entry name" value="Chromo_domain"/>
</dbReference>
<keyword evidence="6" id="KW-0064">Aspartyl protease</keyword>
<keyword evidence="2" id="KW-0808">Transferase</keyword>
<feature type="compositionally biased region" description="Polar residues" evidence="15">
    <location>
        <begin position="644"/>
        <end position="653"/>
    </location>
</feature>
<evidence type="ECO:0000259" key="16">
    <source>
        <dbReference type="Pfam" id="PF00385"/>
    </source>
</evidence>
<dbReference type="FunFam" id="1.10.340.70:FF:000001">
    <property type="entry name" value="Retrovirus-related Pol polyprotein from transposon gypsy-like Protein"/>
    <property type="match status" value="1"/>
</dbReference>
<evidence type="ECO:0000313" key="21">
    <source>
        <dbReference type="Proteomes" id="UP000077755"/>
    </source>
</evidence>
<evidence type="ECO:0000256" key="12">
    <source>
        <dbReference type="ARBA" id="ARBA00022932"/>
    </source>
</evidence>
<dbReference type="Pfam" id="PF17921">
    <property type="entry name" value="Integrase_H2C2"/>
    <property type="match status" value="1"/>
</dbReference>
<dbReference type="InterPro" id="IPR041588">
    <property type="entry name" value="Integrase_H2C2"/>
</dbReference>
<protein>
    <recommendedName>
        <fullName evidence="22">Integrase catalytic domain-containing protein</fullName>
    </recommendedName>
</protein>
<dbReference type="Pfam" id="PF24626">
    <property type="entry name" value="SH3_Tf2-1"/>
    <property type="match status" value="1"/>
</dbReference>
<name>A0AAF0X5G7_DAUCS</name>
<evidence type="ECO:0000256" key="8">
    <source>
        <dbReference type="ARBA" id="ARBA00022801"/>
    </source>
</evidence>
<accession>A0AAF0X5G7</accession>
<evidence type="ECO:0000313" key="20">
    <source>
        <dbReference type="EMBL" id="WOH00777.1"/>
    </source>
</evidence>
<dbReference type="InterPro" id="IPR056924">
    <property type="entry name" value="SH3_Tf2-1"/>
</dbReference>
<evidence type="ECO:0000256" key="10">
    <source>
        <dbReference type="ARBA" id="ARBA00022908"/>
    </source>
</evidence>
<evidence type="ECO:0000256" key="1">
    <source>
        <dbReference type="ARBA" id="ARBA00022670"/>
    </source>
</evidence>
<evidence type="ECO:0000256" key="7">
    <source>
        <dbReference type="ARBA" id="ARBA00022759"/>
    </source>
</evidence>
<dbReference type="AlphaFoldDB" id="A0AAF0X5G7"/>
<dbReference type="EMBL" id="CP093347">
    <property type="protein sequence ID" value="WOH00777.1"/>
    <property type="molecule type" value="Genomic_DNA"/>
</dbReference>
<evidence type="ECO:0000256" key="9">
    <source>
        <dbReference type="ARBA" id="ARBA00022842"/>
    </source>
</evidence>
<reference evidence="20" key="1">
    <citation type="journal article" date="2016" name="Nat. Genet.">
        <title>A high-quality carrot genome assembly provides new insights into carotenoid accumulation and asterid genome evolution.</title>
        <authorList>
            <person name="Iorizzo M."/>
            <person name="Ellison S."/>
            <person name="Senalik D."/>
            <person name="Zeng P."/>
            <person name="Satapoomin P."/>
            <person name="Huang J."/>
            <person name="Bowman M."/>
            <person name="Iovene M."/>
            <person name="Sanseverino W."/>
            <person name="Cavagnaro P."/>
            <person name="Yildiz M."/>
            <person name="Macko-Podgorni A."/>
            <person name="Moranska E."/>
            <person name="Grzebelus E."/>
            <person name="Grzebelus D."/>
            <person name="Ashrafi H."/>
            <person name="Zheng Z."/>
            <person name="Cheng S."/>
            <person name="Spooner D."/>
            <person name="Van Deynze A."/>
            <person name="Simon P."/>
        </authorList>
    </citation>
    <scope>NUCLEOTIDE SEQUENCE</scope>
    <source>
        <tissue evidence="20">Leaf</tissue>
    </source>
</reference>
<feature type="domain" description="Integrase zinc-binding" evidence="18">
    <location>
        <begin position="190"/>
        <end position="246"/>
    </location>
</feature>
<dbReference type="SUPFAM" id="SSF53098">
    <property type="entry name" value="Ribonuclease H-like"/>
    <property type="match status" value="1"/>
</dbReference>
<evidence type="ECO:0000259" key="17">
    <source>
        <dbReference type="Pfam" id="PF17917"/>
    </source>
</evidence>
<dbReference type="Gene3D" id="2.40.50.40">
    <property type="match status" value="1"/>
</dbReference>
<feature type="domain" description="Chromo" evidence="16">
    <location>
        <begin position="565"/>
        <end position="609"/>
    </location>
</feature>
<dbReference type="GO" id="GO:0004190">
    <property type="term" value="F:aspartic-type endopeptidase activity"/>
    <property type="evidence" value="ECO:0007669"/>
    <property type="project" value="UniProtKB-KW"/>
</dbReference>
<evidence type="ECO:0000256" key="11">
    <source>
        <dbReference type="ARBA" id="ARBA00022918"/>
    </source>
</evidence>
<evidence type="ECO:0000256" key="6">
    <source>
        <dbReference type="ARBA" id="ARBA00022750"/>
    </source>
</evidence>
<dbReference type="PANTHER" id="PTHR37984">
    <property type="entry name" value="PROTEIN CBG26694"/>
    <property type="match status" value="1"/>
</dbReference>
<dbReference type="Proteomes" id="UP000077755">
    <property type="component" value="Chromosome 5"/>
</dbReference>
<keyword evidence="14" id="KW-0233">DNA recombination</keyword>
<dbReference type="GO" id="GO:0006508">
    <property type="term" value="P:proteolysis"/>
    <property type="evidence" value="ECO:0007669"/>
    <property type="project" value="UniProtKB-KW"/>
</dbReference>
<dbReference type="GO" id="GO:0003964">
    <property type="term" value="F:RNA-directed DNA polymerase activity"/>
    <property type="evidence" value="ECO:0007669"/>
    <property type="project" value="UniProtKB-KW"/>
</dbReference>
<dbReference type="GO" id="GO:0006310">
    <property type="term" value="P:DNA recombination"/>
    <property type="evidence" value="ECO:0007669"/>
    <property type="project" value="UniProtKB-KW"/>
</dbReference>
<keyword evidence="7" id="KW-0255">Endonuclease</keyword>